<organism evidence="4 5">
    <name type="scientific">Boletus edulis BED1</name>
    <dbReference type="NCBI Taxonomy" id="1328754"/>
    <lineage>
        <taxon>Eukaryota</taxon>
        <taxon>Fungi</taxon>
        <taxon>Dikarya</taxon>
        <taxon>Basidiomycota</taxon>
        <taxon>Agaricomycotina</taxon>
        <taxon>Agaricomycetes</taxon>
        <taxon>Agaricomycetidae</taxon>
        <taxon>Boletales</taxon>
        <taxon>Boletineae</taxon>
        <taxon>Boletaceae</taxon>
        <taxon>Boletoideae</taxon>
        <taxon>Boletus</taxon>
    </lineage>
</organism>
<keyword evidence="2" id="KW-0812">Transmembrane</keyword>
<evidence type="ECO:0000313" key="5">
    <source>
        <dbReference type="Proteomes" id="UP001194468"/>
    </source>
</evidence>
<feature type="signal peptide" evidence="3">
    <location>
        <begin position="1"/>
        <end position="25"/>
    </location>
</feature>
<sequence length="393" mass="41565">MRSSLPGIFSICTLTALNWASSVAADYYVDNANNTVAYAASGTVWQTFSFATQNITFVLGNGNVTVDSSKCYDQNFNLVAACTVENNCQITFPFTGSGLSVYVVQAGFQGVNAKLTIDGGQSVTATLHPPTPPSYQTPNVLLFDLQSLPSADHTATINLLNWQNGTTSLYFDYALVNESHVQIPVSPPTTSPSPITSMTTTLEMLQSSTIQSTTASLTSVSTFIGSSHTSGTSSTASTAKHRANLGAVVGGACGGLAILIAIVTAILFFKKRRLRHVQLEESRRPDPFPVAPVLAHDQIVSSRGRPTMSEKMHVRLAARSFPVHPPSNPSDGGPSPFPIVPALGHAERAVAAETGHAFSGDDVVIDVRREDRSHSNSRVQNTPSSTAQVGSAP</sequence>
<evidence type="ECO:0000256" key="3">
    <source>
        <dbReference type="SAM" id="SignalP"/>
    </source>
</evidence>
<reference evidence="4" key="2">
    <citation type="journal article" date="2020" name="Nat. Commun.">
        <title>Large-scale genome sequencing of mycorrhizal fungi provides insights into the early evolution of symbiotic traits.</title>
        <authorList>
            <person name="Miyauchi S."/>
            <person name="Kiss E."/>
            <person name="Kuo A."/>
            <person name="Drula E."/>
            <person name="Kohler A."/>
            <person name="Sanchez-Garcia M."/>
            <person name="Morin E."/>
            <person name="Andreopoulos B."/>
            <person name="Barry K.W."/>
            <person name="Bonito G."/>
            <person name="Buee M."/>
            <person name="Carver A."/>
            <person name="Chen C."/>
            <person name="Cichocki N."/>
            <person name="Clum A."/>
            <person name="Culley D."/>
            <person name="Crous P.W."/>
            <person name="Fauchery L."/>
            <person name="Girlanda M."/>
            <person name="Hayes R.D."/>
            <person name="Keri Z."/>
            <person name="LaButti K."/>
            <person name="Lipzen A."/>
            <person name="Lombard V."/>
            <person name="Magnuson J."/>
            <person name="Maillard F."/>
            <person name="Murat C."/>
            <person name="Nolan M."/>
            <person name="Ohm R.A."/>
            <person name="Pangilinan J."/>
            <person name="Pereira M.F."/>
            <person name="Perotto S."/>
            <person name="Peter M."/>
            <person name="Pfister S."/>
            <person name="Riley R."/>
            <person name="Sitrit Y."/>
            <person name="Stielow J.B."/>
            <person name="Szollosi G."/>
            <person name="Zifcakova L."/>
            <person name="Stursova M."/>
            <person name="Spatafora J.W."/>
            <person name="Tedersoo L."/>
            <person name="Vaario L.M."/>
            <person name="Yamada A."/>
            <person name="Yan M."/>
            <person name="Wang P."/>
            <person name="Xu J."/>
            <person name="Bruns T."/>
            <person name="Baldrian P."/>
            <person name="Vilgalys R."/>
            <person name="Dunand C."/>
            <person name="Henrissat B."/>
            <person name="Grigoriev I.V."/>
            <person name="Hibbett D."/>
            <person name="Nagy L.G."/>
            <person name="Martin F.M."/>
        </authorList>
    </citation>
    <scope>NUCLEOTIDE SEQUENCE</scope>
    <source>
        <strain evidence="4">BED1</strain>
    </source>
</reference>
<evidence type="ECO:0008006" key="6">
    <source>
        <dbReference type="Google" id="ProtNLM"/>
    </source>
</evidence>
<feature type="chain" id="PRO_5041911219" description="Mid2 domain-containing protein" evidence="3">
    <location>
        <begin position="26"/>
        <end position="393"/>
    </location>
</feature>
<dbReference type="EMBL" id="WHUW01000040">
    <property type="protein sequence ID" value="KAF8432436.1"/>
    <property type="molecule type" value="Genomic_DNA"/>
</dbReference>
<evidence type="ECO:0000256" key="1">
    <source>
        <dbReference type="SAM" id="MobiDB-lite"/>
    </source>
</evidence>
<evidence type="ECO:0000313" key="4">
    <source>
        <dbReference type="EMBL" id="KAF8432436.1"/>
    </source>
</evidence>
<keyword evidence="2" id="KW-0472">Membrane</keyword>
<feature type="compositionally biased region" description="Polar residues" evidence="1">
    <location>
        <begin position="376"/>
        <end position="393"/>
    </location>
</feature>
<name>A0AAD4BK22_BOLED</name>
<protein>
    <recommendedName>
        <fullName evidence="6">Mid2 domain-containing protein</fullName>
    </recommendedName>
</protein>
<keyword evidence="2" id="KW-1133">Transmembrane helix</keyword>
<feature type="region of interest" description="Disordered" evidence="1">
    <location>
        <begin position="360"/>
        <end position="393"/>
    </location>
</feature>
<keyword evidence="5" id="KW-1185">Reference proteome</keyword>
<feature type="non-terminal residue" evidence="4">
    <location>
        <position position="393"/>
    </location>
</feature>
<gene>
    <name evidence="4" type="ORF">L210DRAFT_3633417</name>
</gene>
<keyword evidence="3" id="KW-0732">Signal</keyword>
<feature type="region of interest" description="Disordered" evidence="1">
    <location>
        <begin position="321"/>
        <end position="341"/>
    </location>
</feature>
<dbReference type="Gene3D" id="2.60.120.260">
    <property type="entry name" value="Galactose-binding domain-like"/>
    <property type="match status" value="1"/>
</dbReference>
<evidence type="ECO:0000256" key="2">
    <source>
        <dbReference type="SAM" id="Phobius"/>
    </source>
</evidence>
<feature type="compositionally biased region" description="Basic and acidic residues" evidence="1">
    <location>
        <begin position="365"/>
        <end position="374"/>
    </location>
</feature>
<dbReference type="AlphaFoldDB" id="A0AAD4BK22"/>
<dbReference type="Proteomes" id="UP001194468">
    <property type="component" value="Unassembled WGS sequence"/>
</dbReference>
<feature type="transmembrane region" description="Helical" evidence="2">
    <location>
        <begin position="245"/>
        <end position="269"/>
    </location>
</feature>
<reference evidence="4" key="1">
    <citation type="submission" date="2019-10" db="EMBL/GenBank/DDBJ databases">
        <authorList>
            <consortium name="DOE Joint Genome Institute"/>
            <person name="Kuo A."/>
            <person name="Miyauchi S."/>
            <person name="Kiss E."/>
            <person name="Drula E."/>
            <person name="Kohler A."/>
            <person name="Sanchez-Garcia M."/>
            <person name="Andreopoulos B."/>
            <person name="Barry K.W."/>
            <person name="Bonito G."/>
            <person name="Buee M."/>
            <person name="Carver A."/>
            <person name="Chen C."/>
            <person name="Cichocki N."/>
            <person name="Clum A."/>
            <person name="Culley D."/>
            <person name="Crous P.W."/>
            <person name="Fauchery L."/>
            <person name="Girlanda M."/>
            <person name="Hayes R."/>
            <person name="Keri Z."/>
            <person name="LaButti K."/>
            <person name="Lipzen A."/>
            <person name="Lombard V."/>
            <person name="Magnuson J."/>
            <person name="Maillard F."/>
            <person name="Morin E."/>
            <person name="Murat C."/>
            <person name="Nolan M."/>
            <person name="Ohm R."/>
            <person name="Pangilinan J."/>
            <person name="Pereira M."/>
            <person name="Perotto S."/>
            <person name="Peter M."/>
            <person name="Riley R."/>
            <person name="Sitrit Y."/>
            <person name="Stielow B."/>
            <person name="Szollosi G."/>
            <person name="Zifcakova L."/>
            <person name="Stursova M."/>
            <person name="Spatafora J.W."/>
            <person name="Tedersoo L."/>
            <person name="Vaario L.-M."/>
            <person name="Yamada A."/>
            <person name="Yan M."/>
            <person name="Wang P."/>
            <person name="Xu J."/>
            <person name="Bruns T."/>
            <person name="Baldrian P."/>
            <person name="Vilgalys R."/>
            <person name="Henrissat B."/>
            <person name="Grigoriev I.V."/>
            <person name="Hibbett D."/>
            <person name="Nagy L.G."/>
            <person name="Martin F.M."/>
        </authorList>
    </citation>
    <scope>NUCLEOTIDE SEQUENCE</scope>
    <source>
        <strain evidence="4">BED1</strain>
    </source>
</reference>
<proteinExistence type="predicted"/>
<comment type="caution">
    <text evidence="4">The sequence shown here is derived from an EMBL/GenBank/DDBJ whole genome shotgun (WGS) entry which is preliminary data.</text>
</comment>
<accession>A0AAD4BK22</accession>